<gene>
    <name evidence="2" type="ORF">IC621_20345</name>
</gene>
<name>A0A926NRB1_9BACI</name>
<keyword evidence="1" id="KW-1133">Transmembrane helix</keyword>
<protein>
    <submittedName>
        <fullName evidence="2">Uncharacterized protein</fullName>
    </submittedName>
</protein>
<dbReference type="AlphaFoldDB" id="A0A926NRB1"/>
<feature type="transmembrane region" description="Helical" evidence="1">
    <location>
        <begin position="40"/>
        <end position="59"/>
    </location>
</feature>
<feature type="transmembrane region" description="Helical" evidence="1">
    <location>
        <begin position="12"/>
        <end position="34"/>
    </location>
</feature>
<feature type="transmembrane region" description="Helical" evidence="1">
    <location>
        <begin position="128"/>
        <end position="146"/>
    </location>
</feature>
<accession>A0A926NRB1</accession>
<evidence type="ECO:0000313" key="2">
    <source>
        <dbReference type="EMBL" id="MBD1382557.1"/>
    </source>
</evidence>
<evidence type="ECO:0000313" key="3">
    <source>
        <dbReference type="Proteomes" id="UP000626844"/>
    </source>
</evidence>
<reference evidence="2" key="1">
    <citation type="submission" date="2020-09" db="EMBL/GenBank/DDBJ databases">
        <title>A novel bacterium of genus Bacillus, isolated from South China Sea.</title>
        <authorList>
            <person name="Huang H."/>
            <person name="Mo K."/>
            <person name="Hu Y."/>
        </authorList>
    </citation>
    <scope>NUCLEOTIDE SEQUENCE</scope>
    <source>
        <strain evidence="2">IB182487</strain>
    </source>
</reference>
<comment type="caution">
    <text evidence="2">The sequence shown here is derived from an EMBL/GenBank/DDBJ whole genome shotgun (WGS) entry which is preliminary data.</text>
</comment>
<proteinExistence type="predicted"/>
<feature type="transmembrane region" description="Helical" evidence="1">
    <location>
        <begin position="98"/>
        <end position="122"/>
    </location>
</feature>
<keyword evidence="1" id="KW-0472">Membrane</keyword>
<dbReference type="EMBL" id="JACXAI010000033">
    <property type="protein sequence ID" value="MBD1382557.1"/>
    <property type="molecule type" value="Genomic_DNA"/>
</dbReference>
<keyword evidence="3" id="KW-1185">Reference proteome</keyword>
<dbReference type="RefSeq" id="WP_191160873.1">
    <property type="nucleotide sequence ID" value="NZ_JACXAI010000033.1"/>
</dbReference>
<sequence length="170" mass="19667">MKLDLRSFGVNPLAPIIYPWPLAVVSIVLIYSLYSISQGNLFVLAFSSFLFLSSLLLWANYQICKFDSLVETGDELVEEKLTPKDLFHLSKRKLVKRFYIAFFYSILWTILIIFTLLSGYLLDGIERYFLIGISIIILGVTLTRGFQFRNRFNFVMNAPPELLEFLDGEE</sequence>
<evidence type="ECO:0000256" key="1">
    <source>
        <dbReference type="SAM" id="Phobius"/>
    </source>
</evidence>
<organism evidence="2 3">
    <name type="scientific">Metabacillus arenae</name>
    <dbReference type="NCBI Taxonomy" id="2771434"/>
    <lineage>
        <taxon>Bacteria</taxon>
        <taxon>Bacillati</taxon>
        <taxon>Bacillota</taxon>
        <taxon>Bacilli</taxon>
        <taxon>Bacillales</taxon>
        <taxon>Bacillaceae</taxon>
        <taxon>Metabacillus</taxon>
    </lineage>
</organism>
<dbReference type="Proteomes" id="UP000626844">
    <property type="component" value="Unassembled WGS sequence"/>
</dbReference>
<keyword evidence="1" id="KW-0812">Transmembrane</keyword>